<name>A0A9P0H9Y0_NEZVI</name>
<dbReference type="InterPro" id="IPR011990">
    <property type="entry name" value="TPR-like_helical_dom_sf"/>
</dbReference>
<evidence type="ECO:0000256" key="1">
    <source>
        <dbReference type="ARBA" id="ARBA00022737"/>
    </source>
</evidence>
<evidence type="ECO:0000256" key="2">
    <source>
        <dbReference type="ARBA" id="ARBA00022803"/>
    </source>
</evidence>
<dbReference type="OrthoDB" id="10249577at2759"/>
<dbReference type="GO" id="GO:0120170">
    <property type="term" value="F:intraciliary transport particle B binding"/>
    <property type="evidence" value="ECO:0007669"/>
    <property type="project" value="TreeGrafter"/>
</dbReference>
<protein>
    <recommendedName>
        <fullName evidence="3">Tetratricopeptide repeat protein 30</fullName>
    </recommendedName>
</protein>
<evidence type="ECO:0000256" key="3">
    <source>
        <dbReference type="RuleBase" id="RU367070"/>
    </source>
</evidence>
<gene>
    <name evidence="4" type="ORF">NEZAVI_LOCUS7823</name>
</gene>
<dbReference type="Proteomes" id="UP001152798">
    <property type="component" value="Chromosome 4"/>
</dbReference>
<keyword evidence="3" id="KW-0969">Cilium</keyword>
<dbReference type="GO" id="GO:0042073">
    <property type="term" value="P:intraciliary transport"/>
    <property type="evidence" value="ECO:0007669"/>
    <property type="project" value="UniProtKB-UniRule"/>
</dbReference>
<sequence length="655" mass="75527">MYMHAYSVKDGDYTKAIYTMIKEGRYQDAIPLLTNQLKNNDQSRACLSLLAFCYFNCQQFLDSAGYYERLVKLFPEEKDYRLYQAQALYQACDFEKALKTLAALDDPQYHTSVTKLKAAIKYGEEDLISARALLENISEEDPDMDVNHACILYKEERYAEALAKFNTALVTVGYSPYLSYSVALCYYRMKEYAQSMKHIADIIERGIREHPELSVGMATEGIEVRSVGNTLTLHETALVEAFNLKAAIEFQLGNIDAAKDALTDMPPRSEEELDAVTLHNQALLNMEIRPTEGFEKLQFLLQQNPFPPETLGNLLLLYCKYDYYNLAADVMAENQHLTQKFLSQYLYSYLDALITQQTSPDDAYRKFDEIAVRHTESLRKSTKRVQEARAIHDDAAVKKAVADYEETLESYIPVLMAQAKIYWDLEQYSQVENIFHKSVEFCNENDVWRLHVANVLFMQDNKYKEAAGFYEPIVKKYYNNLLGVSPIVLANLCVSYIMTAMNEEAEELMRKIEKEEERLNYEDPDKKVYHLSIVNLVIGTLYCAKGNYEFGISRLIRSLEPFNRKLGTDTWFYSKRCMLSLIENLAKRMIIPTDTFYHDCLEFLDNCEAYGKDIKTTPDNPLEESLGQEGKNTVTYEARALKALLLKVQIPNDFL</sequence>
<comment type="subcellular location">
    <subcellularLocation>
        <location evidence="3">Cell projection</location>
        <location evidence="3">Cilium</location>
    </subcellularLocation>
</comment>
<evidence type="ECO:0000313" key="4">
    <source>
        <dbReference type="EMBL" id="CAH1398103.1"/>
    </source>
</evidence>
<dbReference type="GO" id="GO:0030992">
    <property type="term" value="C:intraciliary transport particle B"/>
    <property type="evidence" value="ECO:0007669"/>
    <property type="project" value="TreeGrafter"/>
</dbReference>
<keyword evidence="3" id="KW-0970">Cilium biogenesis/degradation</keyword>
<keyword evidence="5" id="KW-1185">Reference proteome</keyword>
<dbReference type="FunFam" id="1.25.40.10:FF:000186">
    <property type="entry name" value="Tetratricopeptide repeat domain 30A"/>
    <property type="match status" value="1"/>
</dbReference>
<proteinExistence type="inferred from homology"/>
<dbReference type="Pfam" id="PF13432">
    <property type="entry name" value="TPR_16"/>
    <property type="match status" value="1"/>
</dbReference>
<dbReference type="PANTHER" id="PTHR20931">
    <property type="entry name" value="TETRATRICOPEPTIDE REPEAT PROTEIN 30"/>
    <property type="match status" value="1"/>
</dbReference>
<dbReference type="Gene3D" id="1.25.40.10">
    <property type="entry name" value="Tetratricopeptide repeat domain"/>
    <property type="match status" value="3"/>
</dbReference>
<dbReference type="SUPFAM" id="SSF48452">
    <property type="entry name" value="TPR-like"/>
    <property type="match status" value="3"/>
</dbReference>
<dbReference type="AlphaFoldDB" id="A0A9P0H9Y0"/>
<dbReference type="InterPro" id="IPR039941">
    <property type="entry name" value="TT30"/>
</dbReference>
<organism evidence="4 5">
    <name type="scientific">Nezara viridula</name>
    <name type="common">Southern green stink bug</name>
    <name type="synonym">Cimex viridulus</name>
    <dbReference type="NCBI Taxonomy" id="85310"/>
    <lineage>
        <taxon>Eukaryota</taxon>
        <taxon>Metazoa</taxon>
        <taxon>Ecdysozoa</taxon>
        <taxon>Arthropoda</taxon>
        <taxon>Hexapoda</taxon>
        <taxon>Insecta</taxon>
        <taxon>Pterygota</taxon>
        <taxon>Neoptera</taxon>
        <taxon>Paraneoptera</taxon>
        <taxon>Hemiptera</taxon>
        <taxon>Heteroptera</taxon>
        <taxon>Panheteroptera</taxon>
        <taxon>Pentatomomorpha</taxon>
        <taxon>Pentatomoidea</taxon>
        <taxon>Pentatomidae</taxon>
        <taxon>Pentatominae</taxon>
        <taxon>Nezara</taxon>
    </lineage>
</organism>
<dbReference type="GO" id="GO:0005879">
    <property type="term" value="C:axonemal microtubule"/>
    <property type="evidence" value="ECO:0007669"/>
    <property type="project" value="UniProtKB-UniRule"/>
</dbReference>
<dbReference type="EMBL" id="OV725080">
    <property type="protein sequence ID" value="CAH1398103.1"/>
    <property type="molecule type" value="Genomic_DNA"/>
</dbReference>
<comment type="function">
    <text evidence="3">Required for polyglutamylation of axonemal tubulin. Plays a role in anterograde intraflagellar transport (IFT), the process by which cilia precursors are transported from the base of the cilium to the site of their incorporation at the tip.</text>
</comment>
<keyword evidence="1" id="KW-0677">Repeat</keyword>
<evidence type="ECO:0000313" key="5">
    <source>
        <dbReference type="Proteomes" id="UP001152798"/>
    </source>
</evidence>
<keyword evidence="2 3" id="KW-0802">TPR repeat</keyword>
<accession>A0A9P0H9Y0</accession>
<keyword evidence="3" id="KW-0966">Cell projection</keyword>
<dbReference type="FunFam" id="1.25.40.10:FF:000211">
    <property type="entry name" value="tetratricopeptide repeat protein 30B"/>
    <property type="match status" value="1"/>
</dbReference>
<comment type="similarity">
    <text evidence="3">Belongs to the TTC30/dfy-1/fleer family.</text>
</comment>
<reference evidence="4" key="1">
    <citation type="submission" date="2022-01" db="EMBL/GenBank/DDBJ databases">
        <authorList>
            <person name="King R."/>
        </authorList>
    </citation>
    <scope>NUCLEOTIDE SEQUENCE</scope>
</reference>
<dbReference type="PANTHER" id="PTHR20931:SF0">
    <property type="entry name" value="TETRATRICOPEPTIDE REPEAT PROTEIN 30"/>
    <property type="match status" value="1"/>
</dbReference>